<name>A0A8K0RGC1_9PLEO</name>
<evidence type="ECO:0000256" key="1">
    <source>
        <dbReference type="SAM" id="MobiDB-lite"/>
    </source>
</evidence>
<comment type="caution">
    <text evidence="3">The sequence shown here is derived from an EMBL/GenBank/DDBJ whole genome shotgun (WGS) entry which is preliminary data.</text>
</comment>
<keyword evidence="4" id="KW-1185">Reference proteome</keyword>
<feature type="compositionally biased region" description="Basic and acidic residues" evidence="1">
    <location>
        <begin position="357"/>
        <end position="377"/>
    </location>
</feature>
<dbReference type="EMBL" id="JAGMVJ010000002">
    <property type="protein sequence ID" value="KAH7092902.1"/>
    <property type="molecule type" value="Genomic_DNA"/>
</dbReference>
<feature type="region of interest" description="Disordered" evidence="1">
    <location>
        <begin position="630"/>
        <end position="692"/>
    </location>
</feature>
<feature type="region of interest" description="Disordered" evidence="1">
    <location>
        <begin position="333"/>
        <end position="407"/>
    </location>
</feature>
<dbReference type="OrthoDB" id="3644322at2759"/>
<accession>A0A8K0RGC1</accession>
<evidence type="ECO:0000313" key="2">
    <source>
        <dbReference type="EMBL" id="KAH7068730.1"/>
    </source>
</evidence>
<dbReference type="EMBL" id="JAGMVJ010000031">
    <property type="protein sequence ID" value="KAH7068730.1"/>
    <property type="molecule type" value="Genomic_DNA"/>
</dbReference>
<organism evidence="3 4">
    <name type="scientific">Paraphoma chrysanthemicola</name>
    <dbReference type="NCBI Taxonomy" id="798071"/>
    <lineage>
        <taxon>Eukaryota</taxon>
        <taxon>Fungi</taxon>
        <taxon>Dikarya</taxon>
        <taxon>Ascomycota</taxon>
        <taxon>Pezizomycotina</taxon>
        <taxon>Dothideomycetes</taxon>
        <taxon>Pleosporomycetidae</taxon>
        <taxon>Pleosporales</taxon>
        <taxon>Pleosporineae</taxon>
        <taxon>Phaeosphaeriaceae</taxon>
        <taxon>Paraphoma</taxon>
    </lineage>
</organism>
<evidence type="ECO:0000313" key="3">
    <source>
        <dbReference type="EMBL" id="KAH7092902.1"/>
    </source>
</evidence>
<dbReference type="Proteomes" id="UP000813461">
    <property type="component" value="Unassembled WGS sequence"/>
</dbReference>
<protein>
    <submittedName>
        <fullName evidence="3">Uncharacterized protein</fullName>
    </submittedName>
</protein>
<proteinExistence type="predicted"/>
<sequence length="692" mass="76543">MEYLQALPARAVSCNTTDFVAAPSQQPDDGDASGQLRSINQVSLAFLENMKLRFGEHSYESAKIHDITRKFGRGEISKKETFSIISDTIRNHDDLRHDLLAILNHEEARWAPGDFDLPQEPVPQFLQPAHQPQMRLPSLSTLWDSSRRDYTPLAPMTYSSNSAHASFEYTGGEDGVGTLCGEDTQLYADSAMPSHFDSVSSNELFTRQPGALGPKFLSNSSSTPNFAHGFAADQANVDLGGTWKPQQSQFFTTWSVVDYGDEWSADRQHTFDENERSAEIAQSPRTLSAMRSPVDVQGNQWDTPLPPFRRQEQFDTHVLPSLRISLDLSPTSTSAAISAEMPPPASLPGRDMSSLDGKPEETPATPKENHSLEDARGPKIASKRRKKSIKAESTMDPTRNEGSGDFVHGLCGKRFATRSKVKKHHWGNRNDDLDTKTGCWAKHNKPDANWDDHPSCRIELKPRMVKEPRALPKPSRIEDRPESTEHKAPVVPAMVPTYRTTPFASSMQQNHACEQAQMSDPSRPSGQYAETSYLPYHTHRLPSRSSFESLLSAVNLASQIEAPVPQGRNDSLVHQLDAQAAATERGSQYLPAWAVSTVQSDDDPGFGGPLPLPASRYVSDRAIPDHARASLKSLPHPSHMSGYGCSPMAASPTTLQQHTRDDTASADIMNEVPSDDPDLYPWERRSSVQWSG</sequence>
<feature type="region of interest" description="Disordered" evidence="1">
    <location>
        <begin position="270"/>
        <end position="308"/>
    </location>
</feature>
<evidence type="ECO:0000313" key="4">
    <source>
        <dbReference type="Proteomes" id="UP000813461"/>
    </source>
</evidence>
<feature type="region of interest" description="Disordered" evidence="1">
    <location>
        <begin position="508"/>
        <end position="529"/>
    </location>
</feature>
<dbReference type="AlphaFoldDB" id="A0A8K0RGC1"/>
<reference evidence="3" key="1">
    <citation type="journal article" date="2021" name="Nat. Commun.">
        <title>Genetic determinants of endophytism in the Arabidopsis root mycobiome.</title>
        <authorList>
            <person name="Mesny F."/>
            <person name="Miyauchi S."/>
            <person name="Thiergart T."/>
            <person name="Pickel B."/>
            <person name="Atanasova L."/>
            <person name="Karlsson M."/>
            <person name="Huettel B."/>
            <person name="Barry K.W."/>
            <person name="Haridas S."/>
            <person name="Chen C."/>
            <person name="Bauer D."/>
            <person name="Andreopoulos W."/>
            <person name="Pangilinan J."/>
            <person name="LaButti K."/>
            <person name="Riley R."/>
            <person name="Lipzen A."/>
            <person name="Clum A."/>
            <person name="Drula E."/>
            <person name="Henrissat B."/>
            <person name="Kohler A."/>
            <person name="Grigoriev I.V."/>
            <person name="Martin F.M."/>
            <person name="Hacquard S."/>
        </authorList>
    </citation>
    <scope>NUCLEOTIDE SEQUENCE</scope>
    <source>
        <strain evidence="3">MPI-SDFR-AT-0120</strain>
    </source>
</reference>
<gene>
    <name evidence="3" type="ORF">FB567DRAFT_158057</name>
    <name evidence="2" type="ORF">FB567DRAFT_249116</name>
</gene>